<organism evidence="3 4">
    <name type="scientific">Phoenix dactylifera</name>
    <name type="common">Date palm</name>
    <dbReference type="NCBI Taxonomy" id="42345"/>
    <lineage>
        <taxon>Eukaryota</taxon>
        <taxon>Viridiplantae</taxon>
        <taxon>Streptophyta</taxon>
        <taxon>Embryophyta</taxon>
        <taxon>Tracheophyta</taxon>
        <taxon>Spermatophyta</taxon>
        <taxon>Magnoliopsida</taxon>
        <taxon>Liliopsida</taxon>
        <taxon>Arecaceae</taxon>
        <taxon>Coryphoideae</taxon>
        <taxon>Phoeniceae</taxon>
        <taxon>Phoenix</taxon>
    </lineage>
</organism>
<protein>
    <submittedName>
        <fullName evidence="4">Ankyrin repeat-containing protein ITN1-like</fullName>
    </submittedName>
</protein>
<dbReference type="InterPro" id="IPR026961">
    <property type="entry name" value="PGG_dom"/>
</dbReference>
<dbReference type="GO" id="GO:0016020">
    <property type="term" value="C:membrane"/>
    <property type="evidence" value="ECO:0007669"/>
    <property type="project" value="TreeGrafter"/>
</dbReference>
<name>A0A8B9AG19_PHODC</name>
<dbReference type="Pfam" id="PF13962">
    <property type="entry name" value="PGG"/>
    <property type="match status" value="1"/>
</dbReference>
<keyword evidence="1" id="KW-1133">Transmembrane helix</keyword>
<sequence>MVEKILEETPVAAVELDQDEKNIVLIAAENRQSQVYELIMKRKLMHLMQEIVFGAVDKDGNSALHLAAMLGSNRPWPIPVAALQMQWEIKWYKYVKKSTGSKFFMHHNAKGETAREIFTNTHEPLVKNAGKWINDTSQAGSVVAVFIATVAFASATTVPGGVDQNSGFPIFEGKRAFQVFALSSLIALFFSITSLITFLSILTSHHQEPHFKRILPMKLILGLTTLFLSIVANLASFCAGNFLIIEQKLKYAIYPIYAAIGLLVSFFALAQIPFYIDLLKANFGMVPQRPQKLHPL</sequence>
<evidence type="ECO:0000313" key="4">
    <source>
        <dbReference type="RefSeq" id="XP_038982204.1"/>
    </source>
</evidence>
<dbReference type="AlphaFoldDB" id="A0A8B9AG19"/>
<evidence type="ECO:0000256" key="1">
    <source>
        <dbReference type="SAM" id="Phobius"/>
    </source>
</evidence>
<accession>A0A8B9AG19</accession>
<feature type="transmembrane region" description="Helical" evidence="1">
    <location>
        <begin position="176"/>
        <end position="199"/>
    </location>
</feature>
<reference evidence="3" key="1">
    <citation type="journal article" date="2019" name="Nat. Commun.">
        <title>Genome-wide association mapping of date palm fruit traits.</title>
        <authorList>
            <person name="Hazzouri K.M."/>
            <person name="Gros-Balthazard M."/>
            <person name="Flowers J.M."/>
            <person name="Copetti D."/>
            <person name="Lemansour A."/>
            <person name="Lebrun M."/>
            <person name="Masmoudi K."/>
            <person name="Ferrand S."/>
            <person name="Dhar M.I."/>
            <person name="Fresquez Z.A."/>
            <person name="Rosas U."/>
            <person name="Zhang J."/>
            <person name="Talag J."/>
            <person name="Lee S."/>
            <person name="Kudrna D."/>
            <person name="Powell R.F."/>
            <person name="Leitch I.J."/>
            <person name="Krueger R.R."/>
            <person name="Wing R.A."/>
            <person name="Amiri K.M.A."/>
            <person name="Purugganan M.D."/>
        </authorList>
    </citation>
    <scope>NUCLEOTIDE SEQUENCE [LARGE SCALE GENOMIC DNA]</scope>
    <source>
        <strain evidence="3">cv. Khalas</strain>
    </source>
</reference>
<keyword evidence="1" id="KW-0472">Membrane</keyword>
<dbReference type="InterPro" id="IPR036770">
    <property type="entry name" value="Ankyrin_rpt-contain_sf"/>
</dbReference>
<keyword evidence="3" id="KW-1185">Reference proteome</keyword>
<gene>
    <name evidence="4" type="primary">LOC120110685</name>
</gene>
<dbReference type="PANTHER" id="PTHR24177:SF365">
    <property type="entry name" value="ANKYRIN REPEAT-CONTAINING PROTEIN NPR4-LIKE ISOFORM X1"/>
    <property type="match status" value="1"/>
</dbReference>
<reference evidence="4" key="2">
    <citation type="submission" date="2025-08" db="UniProtKB">
        <authorList>
            <consortium name="RefSeq"/>
        </authorList>
    </citation>
    <scope>IDENTIFICATION</scope>
    <source>
        <tissue evidence="4">Young leaves</tissue>
    </source>
</reference>
<feature type="transmembrane region" description="Helical" evidence="1">
    <location>
        <begin position="139"/>
        <end position="156"/>
    </location>
</feature>
<evidence type="ECO:0000259" key="2">
    <source>
        <dbReference type="Pfam" id="PF13962"/>
    </source>
</evidence>
<dbReference type="RefSeq" id="XP_038982204.1">
    <property type="nucleotide sequence ID" value="XM_039126276.1"/>
</dbReference>
<dbReference type="GeneID" id="120110685"/>
<dbReference type="KEGG" id="pda:120110685"/>
<dbReference type="PANTHER" id="PTHR24177">
    <property type="entry name" value="CASKIN"/>
    <property type="match status" value="1"/>
</dbReference>
<dbReference type="Gene3D" id="1.25.40.20">
    <property type="entry name" value="Ankyrin repeat-containing domain"/>
    <property type="match status" value="1"/>
</dbReference>
<feature type="transmembrane region" description="Helical" evidence="1">
    <location>
        <begin position="251"/>
        <end position="276"/>
    </location>
</feature>
<dbReference type="Proteomes" id="UP000228380">
    <property type="component" value="Chromosome 4"/>
</dbReference>
<evidence type="ECO:0000313" key="3">
    <source>
        <dbReference type="Proteomes" id="UP000228380"/>
    </source>
</evidence>
<feature type="transmembrane region" description="Helical" evidence="1">
    <location>
        <begin position="219"/>
        <end position="245"/>
    </location>
</feature>
<proteinExistence type="predicted"/>
<feature type="domain" description="PGG" evidence="2">
    <location>
        <begin position="131"/>
        <end position="242"/>
    </location>
</feature>
<dbReference type="OrthoDB" id="769595at2759"/>
<keyword evidence="1" id="KW-0812">Transmembrane</keyword>